<evidence type="ECO:0000313" key="1">
    <source>
        <dbReference type="EMBL" id="MEI4551690.1"/>
    </source>
</evidence>
<evidence type="ECO:0000313" key="2">
    <source>
        <dbReference type="Proteomes" id="UP001382455"/>
    </source>
</evidence>
<keyword evidence="2" id="KW-1185">Reference proteome</keyword>
<name>A0ABU8EXJ6_9GAMM</name>
<accession>A0ABU8EXJ6</accession>
<organism evidence="1 2">
    <name type="scientific">Pseudoalteromonas spongiae</name>
    <dbReference type="NCBI Taxonomy" id="298657"/>
    <lineage>
        <taxon>Bacteria</taxon>
        <taxon>Pseudomonadati</taxon>
        <taxon>Pseudomonadota</taxon>
        <taxon>Gammaproteobacteria</taxon>
        <taxon>Alteromonadales</taxon>
        <taxon>Pseudoalteromonadaceae</taxon>
        <taxon>Pseudoalteromonas</taxon>
    </lineage>
</organism>
<reference evidence="1 2" key="1">
    <citation type="submission" date="2023-12" db="EMBL/GenBank/DDBJ databases">
        <title>Friends and Foes: Symbiotic and Algicidal bacterial influence on Karenia brevis blooms.</title>
        <authorList>
            <person name="Fei C."/>
            <person name="Mohamed A.R."/>
            <person name="Booker A."/>
            <person name="Arshad M."/>
            <person name="Klass S."/>
            <person name="Ahn S."/>
            <person name="Gilbert P.M."/>
            <person name="Heil C.A."/>
            <person name="Martinez J.M."/>
            <person name="Amin S.A."/>
        </authorList>
    </citation>
    <scope>NUCLEOTIDE SEQUENCE [LARGE SCALE GENOMIC DNA]</scope>
    <source>
        <strain evidence="1 2">CE15</strain>
    </source>
</reference>
<protein>
    <submittedName>
        <fullName evidence="1">Uncharacterized protein</fullName>
    </submittedName>
</protein>
<dbReference type="RefSeq" id="WP_336436627.1">
    <property type="nucleotide sequence ID" value="NZ_JBAWKS010000002.1"/>
</dbReference>
<sequence>MINITDPKWLAEREQLWLDKILPRLTYDTGYKFPKRQLQQLKRYYLTGIPPKLSETSQFDPFPLVISLWLHPDQSLENWLGILAKAQADFFGSYFLDHHLKNSLCFFGEAGSYITIPNLELDPSGNTYYYHIEEGYFLGAEKALLDFFFSHMGDERYITYKSNKDEFVFDKYQSFGLYHFPSSTRGWLQAETLINPYFSNRYKTKYWLLSLETKDEYYYDEYDFRDMYGKTYTSVSPKNEMISFFYTLLHYPELGIKSDDSIRCQYVADTIKAIEEFELPDFIDHWWQIVKTSKTLEQAQERAKPRFKEKEIPIVKEKTMKEKLLERRATPKKKRRGKLV</sequence>
<comment type="caution">
    <text evidence="1">The sequence shown here is derived from an EMBL/GenBank/DDBJ whole genome shotgun (WGS) entry which is preliminary data.</text>
</comment>
<proteinExistence type="predicted"/>
<dbReference type="Proteomes" id="UP001382455">
    <property type="component" value="Unassembled WGS sequence"/>
</dbReference>
<dbReference type="EMBL" id="JBAWKS010000002">
    <property type="protein sequence ID" value="MEI4551690.1"/>
    <property type="molecule type" value="Genomic_DNA"/>
</dbReference>
<gene>
    <name evidence="1" type="ORF">WAE96_18580</name>
</gene>